<dbReference type="EMBL" id="JAGKQQ010000001">
    <property type="protein sequence ID" value="MBP3955413.1"/>
    <property type="molecule type" value="Genomic_DNA"/>
</dbReference>
<proteinExistence type="predicted"/>
<keyword evidence="2" id="KW-1185">Reference proteome</keyword>
<evidence type="ECO:0000313" key="1">
    <source>
        <dbReference type="EMBL" id="MBP3955413.1"/>
    </source>
</evidence>
<reference evidence="1 2" key="1">
    <citation type="submission" date="2021-04" db="EMBL/GenBank/DDBJ databases">
        <authorList>
            <person name="Ivanova A."/>
        </authorList>
    </citation>
    <scope>NUCLEOTIDE SEQUENCE [LARGE SCALE GENOMIC DNA]</scope>
    <source>
        <strain evidence="1 2">G18</strain>
    </source>
</reference>
<comment type="caution">
    <text evidence="1">The sequence shown here is derived from an EMBL/GenBank/DDBJ whole genome shotgun (WGS) entry which is preliminary data.</text>
</comment>
<gene>
    <name evidence="1" type="ORF">J8F10_08980</name>
</gene>
<dbReference type="Proteomes" id="UP000676565">
    <property type="component" value="Unassembled WGS sequence"/>
</dbReference>
<protein>
    <submittedName>
        <fullName evidence="1">Uncharacterized protein</fullName>
    </submittedName>
</protein>
<dbReference type="RefSeq" id="WP_210653491.1">
    <property type="nucleotide sequence ID" value="NZ_JAGKQQ010000001.1"/>
</dbReference>
<evidence type="ECO:0000313" key="2">
    <source>
        <dbReference type="Proteomes" id="UP000676565"/>
    </source>
</evidence>
<name>A0ABS5BNW1_9BACT</name>
<accession>A0ABS5BNW1</accession>
<sequence>MADTDGDSRYWLPPVKDGKPEVLTGHRKQRGDVVAVEGTSGGREYRSLDAPLEFYVARQVITGRQYRAGKRLHTLWAKANPSLYVQARYEDSDGGAKALSFAPHGFGAVEYREALQAIFSQDARRVAFAVCCEGTPASHCVKAGSVRSAKRQGIALLHEALEALADHFKYD</sequence>
<organism evidence="1 2">
    <name type="scientific">Gemmata palustris</name>
    <dbReference type="NCBI Taxonomy" id="2822762"/>
    <lineage>
        <taxon>Bacteria</taxon>
        <taxon>Pseudomonadati</taxon>
        <taxon>Planctomycetota</taxon>
        <taxon>Planctomycetia</taxon>
        <taxon>Gemmatales</taxon>
        <taxon>Gemmataceae</taxon>
        <taxon>Gemmata</taxon>
    </lineage>
</organism>